<reference evidence="1" key="1">
    <citation type="submission" date="2020-05" db="EMBL/GenBank/DDBJ databases">
        <title>Phylogenomic resolution of chytrid fungi.</title>
        <authorList>
            <person name="Stajich J.E."/>
            <person name="Amses K."/>
            <person name="Simmons R."/>
            <person name="Seto K."/>
            <person name="Myers J."/>
            <person name="Bonds A."/>
            <person name="Quandt C.A."/>
            <person name="Barry K."/>
            <person name="Liu P."/>
            <person name="Grigoriev I."/>
            <person name="Longcore J.E."/>
            <person name="James T.Y."/>
        </authorList>
    </citation>
    <scope>NUCLEOTIDE SEQUENCE</scope>
    <source>
        <strain evidence="1">JEL0513</strain>
    </source>
</reference>
<evidence type="ECO:0000313" key="2">
    <source>
        <dbReference type="Proteomes" id="UP001211907"/>
    </source>
</evidence>
<gene>
    <name evidence="1" type="ORF">HK100_009165</name>
</gene>
<evidence type="ECO:0000313" key="1">
    <source>
        <dbReference type="EMBL" id="KAJ3085092.1"/>
    </source>
</evidence>
<feature type="non-terminal residue" evidence="1">
    <location>
        <position position="138"/>
    </location>
</feature>
<protein>
    <submittedName>
        <fullName evidence="1">Uncharacterized protein</fullName>
    </submittedName>
</protein>
<dbReference type="Proteomes" id="UP001211907">
    <property type="component" value="Unassembled WGS sequence"/>
</dbReference>
<proteinExistence type="predicted"/>
<sequence length="138" mass="16349">MGTDIDDAALFKLEQNVRENVKQWKEGLQWRVQDDIEQFWASERLSWGDSEDCERVSRRLQSMTGDKRFDIILASEILYLDAEHKNLAKTLKKFSHESSAIYVTYKARGLGEERFFRIAEHEGFDVEQVPRDLWDDEF</sequence>
<dbReference type="InterPro" id="IPR029063">
    <property type="entry name" value="SAM-dependent_MTases_sf"/>
</dbReference>
<dbReference type="Gene3D" id="3.40.50.150">
    <property type="entry name" value="Vaccinia Virus protein VP39"/>
    <property type="match status" value="1"/>
</dbReference>
<keyword evidence="2" id="KW-1185">Reference proteome</keyword>
<dbReference type="PANTHER" id="PTHR14614">
    <property type="entry name" value="HEPATOCELLULAR CARCINOMA-ASSOCIATED ANTIGEN"/>
    <property type="match status" value="1"/>
</dbReference>
<dbReference type="InterPro" id="IPR019410">
    <property type="entry name" value="Methyltransf_16"/>
</dbReference>
<name>A0AAD5X9U2_9FUNG</name>
<dbReference type="AlphaFoldDB" id="A0AAD5X9U2"/>
<dbReference type="Pfam" id="PF10294">
    <property type="entry name" value="Methyltransf_16"/>
    <property type="match status" value="1"/>
</dbReference>
<organism evidence="1 2">
    <name type="scientific">Physocladia obscura</name>
    <dbReference type="NCBI Taxonomy" id="109957"/>
    <lineage>
        <taxon>Eukaryota</taxon>
        <taxon>Fungi</taxon>
        <taxon>Fungi incertae sedis</taxon>
        <taxon>Chytridiomycota</taxon>
        <taxon>Chytridiomycota incertae sedis</taxon>
        <taxon>Chytridiomycetes</taxon>
        <taxon>Chytridiales</taxon>
        <taxon>Chytriomycetaceae</taxon>
        <taxon>Physocladia</taxon>
    </lineage>
</organism>
<dbReference type="EMBL" id="JADGJH010004639">
    <property type="protein sequence ID" value="KAJ3085092.1"/>
    <property type="molecule type" value="Genomic_DNA"/>
</dbReference>
<accession>A0AAD5X9U2</accession>
<comment type="caution">
    <text evidence="1">The sequence shown here is derived from an EMBL/GenBank/DDBJ whole genome shotgun (WGS) entry which is preliminary data.</text>
</comment>